<sequence length="74" mass="8231">MLDQKYLAATRFQPIIVPALEIWVFDGGGKVVMDGWGKTYRRKRGSHMAISVKVVGHKRAVDEEAAMAVAMDEP</sequence>
<organism evidence="1 2">
    <name type="scientific">Oryza meyeriana var. granulata</name>
    <dbReference type="NCBI Taxonomy" id="110450"/>
    <lineage>
        <taxon>Eukaryota</taxon>
        <taxon>Viridiplantae</taxon>
        <taxon>Streptophyta</taxon>
        <taxon>Embryophyta</taxon>
        <taxon>Tracheophyta</taxon>
        <taxon>Spermatophyta</taxon>
        <taxon>Magnoliopsida</taxon>
        <taxon>Liliopsida</taxon>
        <taxon>Poales</taxon>
        <taxon>Poaceae</taxon>
        <taxon>BOP clade</taxon>
        <taxon>Oryzoideae</taxon>
        <taxon>Oryzeae</taxon>
        <taxon>Oryzinae</taxon>
        <taxon>Oryza</taxon>
        <taxon>Oryza meyeriana</taxon>
    </lineage>
</organism>
<gene>
    <name evidence="1" type="ORF">E2562_013955</name>
</gene>
<dbReference type="AlphaFoldDB" id="A0A6G1DJ83"/>
<accession>A0A6G1DJ83</accession>
<evidence type="ECO:0000313" key="2">
    <source>
        <dbReference type="Proteomes" id="UP000479710"/>
    </source>
</evidence>
<evidence type="ECO:0000313" key="1">
    <source>
        <dbReference type="EMBL" id="KAF0912272.1"/>
    </source>
</evidence>
<keyword evidence="2" id="KW-1185">Reference proteome</keyword>
<comment type="caution">
    <text evidence="1">The sequence shown here is derived from an EMBL/GenBank/DDBJ whole genome shotgun (WGS) entry which is preliminary data.</text>
</comment>
<name>A0A6G1DJ83_9ORYZ</name>
<dbReference type="Proteomes" id="UP000479710">
    <property type="component" value="Unassembled WGS sequence"/>
</dbReference>
<dbReference type="EMBL" id="SPHZ02000006">
    <property type="protein sequence ID" value="KAF0912272.1"/>
    <property type="molecule type" value="Genomic_DNA"/>
</dbReference>
<protein>
    <submittedName>
        <fullName evidence="1">Uncharacterized protein</fullName>
    </submittedName>
</protein>
<reference evidence="1 2" key="1">
    <citation type="submission" date="2019-11" db="EMBL/GenBank/DDBJ databases">
        <title>Whole genome sequence of Oryza granulata.</title>
        <authorList>
            <person name="Li W."/>
        </authorList>
    </citation>
    <scope>NUCLEOTIDE SEQUENCE [LARGE SCALE GENOMIC DNA]</scope>
    <source>
        <strain evidence="2">cv. Menghai</strain>
        <tissue evidence="1">Leaf</tissue>
    </source>
</reference>
<proteinExistence type="predicted"/>